<accession>A0A1G8UXM1</accession>
<feature type="domain" description="Transposase IS66 central" evidence="1">
    <location>
        <begin position="78"/>
        <end position="336"/>
    </location>
</feature>
<sequence length="366" mass="42470">MDSNSRHSVGPRDESQIRVTQDRCDRCGCVLDNVSVVIPVNEVEQPENIRYLRHHYECENCNNSVIAHQSNCPTEGGYGTNLLAQMVLFRYEYRIPYKKLAHLIQQLYSCDIHRTTVLNACERMERTARSEYEALHERIQSAEVLYADETPHLVDGSKSWIWAFTTGDETLYVFRDSRGSEVLEEVLGEEFTGIIVCDGHRSYSAYHSQLQRCWTHLLRGTDSLSDDDTEAWGIYNRLFEIFDGLKEFVNTDPSPVQRIIVQRESRKELRRIAETEVESEDAEDVLTMLGNGIGHWLTFVVYPQVKPTNNTVEAILREPIAMRRIIRTLKNEKGMRLHETFLSLLRTWKQQDANPYTELKRLAHDV</sequence>
<keyword evidence="3" id="KW-1185">Reference proteome</keyword>
<dbReference type="EMBL" id="FNFC01000005">
    <property type="protein sequence ID" value="SDJ57835.1"/>
    <property type="molecule type" value="Genomic_DNA"/>
</dbReference>
<dbReference type="RefSeq" id="WP_092701047.1">
    <property type="nucleotide sequence ID" value="NZ_FNFC01000005.1"/>
</dbReference>
<evidence type="ECO:0000313" key="2">
    <source>
        <dbReference type="EMBL" id="SDJ57835.1"/>
    </source>
</evidence>
<proteinExistence type="predicted"/>
<dbReference type="InterPro" id="IPR004291">
    <property type="entry name" value="Transposase_IS66_central"/>
</dbReference>
<evidence type="ECO:0000259" key="1">
    <source>
        <dbReference type="Pfam" id="PF03050"/>
    </source>
</evidence>
<dbReference type="InterPro" id="IPR052344">
    <property type="entry name" value="Transposase-related"/>
</dbReference>
<dbReference type="NCBIfam" id="NF033517">
    <property type="entry name" value="transpos_IS66"/>
    <property type="match status" value="1"/>
</dbReference>
<evidence type="ECO:0000313" key="3">
    <source>
        <dbReference type="Proteomes" id="UP000198856"/>
    </source>
</evidence>
<gene>
    <name evidence="2" type="ORF">SAMN05216226_105151</name>
</gene>
<organism evidence="2 3">
    <name type="scientific">Halovenus aranensis</name>
    <dbReference type="NCBI Taxonomy" id="890420"/>
    <lineage>
        <taxon>Archaea</taxon>
        <taxon>Methanobacteriati</taxon>
        <taxon>Methanobacteriota</taxon>
        <taxon>Stenosarchaea group</taxon>
        <taxon>Halobacteria</taxon>
        <taxon>Halobacteriales</taxon>
        <taxon>Haloarculaceae</taxon>
        <taxon>Halovenus</taxon>
    </lineage>
</organism>
<dbReference type="Proteomes" id="UP000198856">
    <property type="component" value="Unassembled WGS sequence"/>
</dbReference>
<reference evidence="2 3" key="1">
    <citation type="submission" date="2016-10" db="EMBL/GenBank/DDBJ databases">
        <authorList>
            <person name="de Groot N.N."/>
        </authorList>
    </citation>
    <scope>NUCLEOTIDE SEQUENCE [LARGE SCALE GENOMIC DNA]</scope>
    <source>
        <strain evidence="2 3">IBRC-M10015</strain>
    </source>
</reference>
<dbReference type="STRING" id="890420.SAMN05216226_105151"/>
<dbReference type="PANTHER" id="PTHR33678:SF1">
    <property type="entry name" value="BLL1576 PROTEIN"/>
    <property type="match status" value="1"/>
</dbReference>
<dbReference type="AlphaFoldDB" id="A0A1G8UXM1"/>
<dbReference type="OrthoDB" id="147223at2157"/>
<protein>
    <submittedName>
        <fullName evidence="2">Transposase IS66 family protein</fullName>
    </submittedName>
</protein>
<name>A0A1G8UXM1_9EURY</name>
<dbReference type="PANTHER" id="PTHR33678">
    <property type="entry name" value="BLL1576 PROTEIN"/>
    <property type="match status" value="1"/>
</dbReference>
<dbReference type="Pfam" id="PF03050">
    <property type="entry name" value="DDE_Tnp_IS66"/>
    <property type="match status" value="1"/>
</dbReference>